<evidence type="ECO:0000313" key="2">
    <source>
        <dbReference type="Proteomes" id="UP001286313"/>
    </source>
</evidence>
<organism evidence="1 2">
    <name type="scientific">Petrolisthes cinctipes</name>
    <name type="common">Flat porcelain crab</name>
    <dbReference type="NCBI Taxonomy" id="88211"/>
    <lineage>
        <taxon>Eukaryota</taxon>
        <taxon>Metazoa</taxon>
        <taxon>Ecdysozoa</taxon>
        <taxon>Arthropoda</taxon>
        <taxon>Crustacea</taxon>
        <taxon>Multicrustacea</taxon>
        <taxon>Malacostraca</taxon>
        <taxon>Eumalacostraca</taxon>
        <taxon>Eucarida</taxon>
        <taxon>Decapoda</taxon>
        <taxon>Pleocyemata</taxon>
        <taxon>Anomura</taxon>
        <taxon>Galatheoidea</taxon>
        <taxon>Porcellanidae</taxon>
        <taxon>Petrolisthes</taxon>
    </lineage>
</organism>
<protein>
    <submittedName>
        <fullName evidence="1">Uncharacterized protein</fullName>
    </submittedName>
</protein>
<dbReference type="AlphaFoldDB" id="A0AAE1KFN8"/>
<reference evidence="1" key="1">
    <citation type="submission" date="2023-10" db="EMBL/GenBank/DDBJ databases">
        <title>Genome assemblies of two species of porcelain crab, Petrolisthes cinctipes and Petrolisthes manimaculis (Anomura: Porcellanidae).</title>
        <authorList>
            <person name="Angst P."/>
        </authorList>
    </citation>
    <scope>NUCLEOTIDE SEQUENCE</scope>
    <source>
        <strain evidence="1">PB745_01</strain>
        <tissue evidence="1">Gill</tissue>
    </source>
</reference>
<name>A0AAE1KFN8_PETCI</name>
<dbReference type="Proteomes" id="UP001286313">
    <property type="component" value="Unassembled WGS sequence"/>
</dbReference>
<evidence type="ECO:0000313" key="1">
    <source>
        <dbReference type="EMBL" id="KAK3874041.1"/>
    </source>
</evidence>
<sequence length="133" mass="14640">MGGVGQRRGRSEFNVPTELTITLKIQIQCRYASLFLWTGPLTLSPLHRPHFVLPLSPTLASLSLPLTRPLSVLFWVTHKRKHQNAPSRPPRCRVTDSGLGGLGGLGWVGYSRSRRCCCPPLPTARTPPPAPIL</sequence>
<dbReference type="EMBL" id="JAWQEG010002146">
    <property type="protein sequence ID" value="KAK3874041.1"/>
    <property type="molecule type" value="Genomic_DNA"/>
</dbReference>
<keyword evidence="2" id="KW-1185">Reference proteome</keyword>
<comment type="caution">
    <text evidence="1">The sequence shown here is derived from an EMBL/GenBank/DDBJ whole genome shotgun (WGS) entry which is preliminary data.</text>
</comment>
<proteinExistence type="predicted"/>
<accession>A0AAE1KFN8</accession>
<gene>
    <name evidence="1" type="ORF">Pcinc_020992</name>
</gene>